<evidence type="ECO:0000256" key="6">
    <source>
        <dbReference type="SAM" id="Phobius"/>
    </source>
</evidence>
<organism evidence="7 8">
    <name type="scientific">Morganella morganii</name>
    <name type="common">Proteus morganii</name>
    <dbReference type="NCBI Taxonomy" id="582"/>
    <lineage>
        <taxon>Bacteria</taxon>
        <taxon>Pseudomonadati</taxon>
        <taxon>Pseudomonadota</taxon>
        <taxon>Gammaproteobacteria</taxon>
        <taxon>Enterobacterales</taxon>
        <taxon>Morganellaceae</taxon>
        <taxon>Morganella</taxon>
    </lineage>
</organism>
<dbReference type="NCBIfam" id="TIGR02718">
    <property type="entry name" value="sider_RhtX_FptX"/>
    <property type="match status" value="1"/>
</dbReference>
<feature type="transmembrane region" description="Helical" evidence="6">
    <location>
        <begin position="259"/>
        <end position="278"/>
    </location>
</feature>
<dbReference type="InterPro" id="IPR014090">
    <property type="entry name" value="Siderophore_transpt_RhtX/FptX"/>
</dbReference>
<dbReference type="GO" id="GO:0016020">
    <property type="term" value="C:membrane"/>
    <property type="evidence" value="ECO:0007669"/>
    <property type="project" value="UniProtKB-SubCell"/>
</dbReference>
<feature type="transmembrane region" description="Helical" evidence="6">
    <location>
        <begin position="219"/>
        <end position="239"/>
    </location>
</feature>
<dbReference type="Gene3D" id="1.20.1250.20">
    <property type="entry name" value="MFS general substrate transporter like domains"/>
    <property type="match status" value="1"/>
</dbReference>
<feature type="transmembrane region" description="Helical" evidence="6">
    <location>
        <begin position="78"/>
        <end position="98"/>
    </location>
</feature>
<feature type="transmembrane region" description="Helical" evidence="6">
    <location>
        <begin position="285"/>
        <end position="302"/>
    </location>
</feature>
<dbReference type="EMBL" id="JAPNMI010000008">
    <property type="protein sequence ID" value="MCY0790931.1"/>
    <property type="molecule type" value="Genomic_DNA"/>
</dbReference>
<accession>A0A9Q4GSF8</accession>
<dbReference type="InterPro" id="IPR004752">
    <property type="entry name" value="AmpG_permease/AT-1"/>
</dbReference>
<keyword evidence="2" id="KW-0813">Transport</keyword>
<proteinExistence type="predicted"/>
<comment type="caution">
    <text evidence="7">The sequence shown here is derived from an EMBL/GenBank/DDBJ whole genome shotgun (WGS) entry which is preliminary data.</text>
</comment>
<sequence>MHELIKHRRLVITLGFLYLAQGIPMGIAMDALPAILRRAGTDLAALAFIPLVGLPWVVKFLWAPFVDNHWSVSLGRRRSWIIPMQVIVTLCLLALSLTGITADNAGLCVALLAVASLASATQDIATDGMAAEHAGGSLLANINAVQIAGVMGGFFLGGAGMMMLSGVLGQQGALLIFTAVPAFSLILISRFRQPPRYHADVRPDEAQASLLKTVRRSGAVRLLTLTLLSAVTAVSGFGLAKLFLTDAGWALEDVGKAGMAGGMVTLVLGCGGGAWLIGKIGVWRAFSAGLLCALVSSLLWFAQSQGSVSVIMVAVCILFGSLSSGITSVAIMTAGMRFASQAKQAGTDMTAVQSMRDIGEMACAMMLVSLTAAIGYTGGFVLAAVIALAALLFTVANVRYQRRVQLSAERSGETE</sequence>
<keyword evidence="3 6" id="KW-0812">Transmembrane</keyword>
<evidence type="ECO:0000256" key="1">
    <source>
        <dbReference type="ARBA" id="ARBA00004141"/>
    </source>
</evidence>
<gene>
    <name evidence="7" type="ORF">N0392_14705</name>
</gene>
<reference evidence="7" key="1">
    <citation type="submission" date="2022-08" db="EMBL/GenBank/DDBJ databases">
        <authorList>
            <person name="Dale J.L."/>
        </authorList>
    </citation>
    <scope>NUCLEOTIDE SEQUENCE</scope>
    <source>
        <strain evidence="7">2022EL-00758</strain>
    </source>
</reference>
<dbReference type="GO" id="GO:0035348">
    <property type="term" value="P:acetyl-CoA transmembrane transport"/>
    <property type="evidence" value="ECO:0007669"/>
    <property type="project" value="InterPro"/>
</dbReference>
<dbReference type="Pfam" id="PF13000">
    <property type="entry name" value="Acatn"/>
    <property type="match status" value="1"/>
</dbReference>
<keyword evidence="5 6" id="KW-0472">Membrane</keyword>
<evidence type="ECO:0000313" key="7">
    <source>
        <dbReference type="EMBL" id="MCY0790931.1"/>
    </source>
</evidence>
<comment type="subcellular location">
    <subcellularLocation>
        <location evidence="1">Membrane</location>
        <topology evidence="1">Multi-pass membrane protein</topology>
    </subcellularLocation>
</comment>
<dbReference type="PANTHER" id="PTHR12778:SF10">
    <property type="entry name" value="MAJOR FACILITATOR SUPERFAMILY DOMAIN-CONTAINING PROTEIN 3"/>
    <property type="match status" value="1"/>
</dbReference>
<dbReference type="Proteomes" id="UP001076655">
    <property type="component" value="Unassembled WGS sequence"/>
</dbReference>
<feature type="transmembrane region" description="Helical" evidence="6">
    <location>
        <begin position="168"/>
        <end position="188"/>
    </location>
</feature>
<evidence type="ECO:0000256" key="4">
    <source>
        <dbReference type="ARBA" id="ARBA00022989"/>
    </source>
</evidence>
<feature type="transmembrane region" description="Helical" evidence="6">
    <location>
        <begin position="308"/>
        <end position="336"/>
    </location>
</feature>
<dbReference type="OrthoDB" id="9787815at2"/>
<keyword evidence="4 6" id="KW-1133">Transmembrane helix</keyword>
<evidence type="ECO:0000256" key="2">
    <source>
        <dbReference type="ARBA" id="ARBA00022448"/>
    </source>
</evidence>
<dbReference type="GO" id="GO:0008521">
    <property type="term" value="F:acetyl-CoA transmembrane transporter activity"/>
    <property type="evidence" value="ECO:0007669"/>
    <property type="project" value="InterPro"/>
</dbReference>
<protein>
    <submittedName>
        <fullName evidence="7">RhtX/FptX family siderophore transporter</fullName>
    </submittedName>
</protein>
<name>A0A9Q4GSF8_MORMO</name>
<dbReference type="PANTHER" id="PTHR12778">
    <property type="entry name" value="SOLUTE CARRIER FAMILY 33 ACETYL-COA TRANSPORTER -RELATED"/>
    <property type="match status" value="1"/>
</dbReference>
<dbReference type="SUPFAM" id="SSF103473">
    <property type="entry name" value="MFS general substrate transporter"/>
    <property type="match status" value="1"/>
</dbReference>
<feature type="transmembrane region" description="Helical" evidence="6">
    <location>
        <begin position="380"/>
        <end position="400"/>
    </location>
</feature>
<feature type="transmembrane region" description="Helical" evidence="6">
    <location>
        <begin position="44"/>
        <end position="66"/>
    </location>
</feature>
<evidence type="ECO:0000313" key="8">
    <source>
        <dbReference type="Proteomes" id="UP001076655"/>
    </source>
</evidence>
<evidence type="ECO:0000256" key="5">
    <source>
        <dbReference type="ARBA" id="ARBA00023136"/>
    </source>
</evidence>
<feature type="transmembrane region" description="Helical" evidence="6">
    <location>
        <begin position="138"/>
        <end position="162"/>
    </location>
</feature>
<dbReference type="RefSeq" id="WP_046895070.1">
    <property type="nucleotide sequence ID" value="NZ_BRRE01000008.1"/>
</dbReference>
<dbReference type="AlphaFoldDB" id="A0A9Q4GSF8"/>
<evidence type="ECO:0000256" key="3">
    <source>
        <dbReference type="ARBA" id="ARBA00022692"/>
    </source>
</evidence>
<dbReference type="InterPro" id="IPR036259">
    <property type="entry name" value="MFS_trans_sf"/>
</dbReference>
<dbReference type="InterPro" id="IPR024371">
    <property type="entry name" value="AcetylCoA_trans_1-like"/>
</dbReference>